<organism evidence="2 3">
    <name type="scientific">Aureococcus anophagefferens</name>
    <name type="common">Harmful bloom alga</name>
    <dbReference type="NCBI Taxonomy" id="44056"/>
    <lineage>
        <taxon>Eukaryota</taxon>
        <taxon>Sar</taxon>
        <taxon>Stramenopiles</taxon>
        <taxon>Ochrophyta</taxon>
        <taxon>Pelagophyceae</taxon>
        <taxon>Pelagomonadales</taxon>
        <taxon>Pelagomonadaceae</taxon>
        <taxon>Aureococcus</taxon>
    </lineage>
</organism>
<name>A0ABR1GD11_AURAN</name>
<keyword evidence="3" id="KW-1185">Reference proteome</keyword>
<reference evidence="2 3" key="1">
    <citation type="submission" date="2024-03" db="EMBL/GenBank/DDBJ databases">
        <title>Aureococcus anophagefferens CCMP1851 and Kratosvirus quantuckense: Draft genome of a second virus-susceptible host strain in the model system.</title>
        <authorList>
            <person name="Chase E."/>
            <person name="Truchon A.R."/>
            <person name="Schepens W."/>
            <person name="Wilhelm S.W."/>
        </authorList>
    </citation>
    <scope>NUCLEOTIDE SEQUENCE [LARGE SCALE GENOMIC DNA]</scope>
    <source>
        <strain evidence="2 3">CCMP1851</strain>
    </source>
</reference>
<dbReference type="Pfam" id="PF01062">
    <property type="entry name" value="Bestrophin"/>
    <property type="match status" value="1"/>
</dbReference>
<evidence type="ECO:0008006" key="4">
    <source>
        <dbReference type="Google" id="ProtNLM"/>
    </source>
</evidence>
<feature type="region of interest" description="Disordered" evidence="1">
    <location>
        <begin position="1"/>
        <end position="40"/>
    </location>
</feature>
<proteinExistence type="predicted"/>
<protein>
    <recommendedName>
        <fullName evidence="4">ABC transmembrane type-1 domain-containing protein</fullName>
    </recommendedName>
</protein>
<evidence type="ECO:0000313" key="3">
    <source>
        <dbReference type="Proteomes" id="UP001363151"/>
    </source>
</evidence>
<accession>A0ABR1GD11</accession>
<evidence type="ECO:0000256" key="1">
    <source>
        <dbReference type="SAM" id="MobiDB-lite"/>
    </source>
</evidence>
<dbReference type="InterPro" id="IPR021134">
    <property type="entry name" value="Bestrophin-like"/>
</dbReference>
<evidence type="ECO:0000313" key="2">
    <source>
        <dbReference type="EMBL" id="KAK7253795.1"/>
    </source>
</evidence>
<feature type="compositionally biased region" description="Acidic residues" evidence="1">
    <location>
        <begin position="21"/>
        <end position="35"/>
    </location>
</feature>
<gene>
    <name evidence="2" type="ORF">SO694_00002666</name>
</gene>
<dbReference type="Proteomes" id="UP001363151">
    <property type="component" value="Unassembled WGS sequence"/>
</dbReference>
<dbReference type="EMBL" id="JBBJCI010000034">
    <property type="protein sequence ID" value="KAK7253795.1"/>
    <property type="molecule type" value="Genomic_DNA"/>
</dbReference>
<comment type="caution">
    <text evidence="2">The sequence shown here is derived from an EMBL/GenBank/DDBJ whole genome shotgun (WGS) entry which is preliminary data.</text>
</comment>
<sequence length="548" mass="58184">MVGDGDGAGVVDVEAQVRVDDELDDGVGGGGEDEQQCGAHHASRAKEYLRAAAEQPAAADCRCPRGPAGAAAAAAADGAPPRRAAAAVLDGAPPPPSFDGAPPAPLYLPGNDAFRGLPSTPGWRAGRFNELTDWATNEASNRPVVCEYRPDGVWLWTKWRGTVLEMTILPVVVTMALGAAVDGGAHALAASAWPFWGVPPVEDPLIRQLSGLGALWEYNLTLCTFILTFFTQQAYAHYTSVYFTTRRLQGRINDVCLLLAVGARRGDVAADGASSGYADEAKRLVTLGSRLARLSHTFFWASTRTLSNGVADGGVADGDEVDDLGFANKEEDAIGPKLLSPEGLQGLVDVGQLTRNERDALLATRLPPSQYAFILLEWVGQYAMAGLEAGTLRGGPGFEAELFKQLTQVRAELFSISDFAAGRMPLAYVQLVQVLVDSLVLLAPLALYAQLGRLAIPLCGLLTLFFKGLLELSKSFLDPFGNEGFPGQNIRVDVLVSELNFGAQSRWSAAGAVLPTRDADGPKPTDTGIRYQSDLCAAWPEVDECRAA</sequence>